<dbReference type="EMBL" id="NMUH01006922">
    <property type="protein sequence ID" value="MQM16253.1"/>
    <property type="molecule type" value="Genomic_DNA"/>
</dbReference>
<protein>
    <submittedName>
        <fullName evidence="2">Uncharacterized protein</fullName>
    </submittedName>
</protein>
<comment type="caution">
    <text evidence="2">The sequence shown here is derived from an EMBL/GenBank/DDBJ whole genome shotgun (WGS) entry which is preliminary data.</text>
</comment>
<dbReference type="PANTHER" id="PTHR11362">
    <property type="entry name" value="PHOSPHATIDYLETHANOLAMINE-BINDING PROTEIN"/>
    <property type="match status" value="1"/>
</dbReference>
<dbReference type="InterPro" id="IPR008914">
    <property type="entry name" value="PEBP"/>
</dbReference>
<gene>
    <name evidence="2" type="ORF">Taro_049208</name>
</gene>
<dbReference type="Gene3D" id="3.90.280.10">
    <property type="entry name" value="PEBP-like"/>
    <property type="match status" value="1"/>
</dbReference>
<keyword evidence="3" id="KW-1185">Reference proteome</keyword>
<dbReference type="FunFam" id="3.90.280.10:FF:000001">
    <property type="entry name" value="Terminal flower 1"/>
    <property type="match status" value="1"/>
</dbReference>
<accession>A0A843XAB6</accession>
<dbReference type="InterPro" id="IPR035810">
    <property type="entry name" value="PEBP_euk"/>
</dbReference>
<dbReference type="PANTHER" id="PTHR11362:SF154">
    <property type="entry name" value="PROTEIN FLOWERING LOCUS T-LIKE"/>
    <property type="match status" value="1"/>
</dbReference>
<proteinExistence type="inferred from homology"/>
<organism evidence="2 3">
    <name type="scientific">Colocasia esculenta</name>
    <name type="common">Wild taro</name>
    <name type="synonym">Arum esculentum</name>
    <dbReference type="NCBI Taxonomy" id="4460"/>
    <lineage>
        <taxon>Eukaryota</taxon>
        <taxon>Viridiplantae</taxon>
        <taxon>Streptophyta</taxon>
        <taxon>Embryophyta</taxon>
        <taxon>Tracheophyta</taxon>
        <taxon>Spermatophyta</taxon>
        <taxon>Magnoliopsida</taxon>
        <taxon>Liliopsida</taxon>
        <taxon>Araceae</taxon>
        <taxon>Aroideae</taxon>
        <taxon>Colocasieae</taxon>
        <taxon>Colocasia</taxon>
    </lineage>
</organism>
<sequence>MSREKREIQDPLVTGRVVGDVVDLFTRSTVLRIVYNNRPVANGAAFKPSAVCSRPRVHVGDSDFRTLFTLVLVDPDSPNPSNPTKREHLHWLVTNIPGSTDASFGQEIITYESPEPSVGIHRLVFVLFRQSSRQTTAAAPERRENFSTRAFAAQNQLGQPAAVVYYNCQRESGCGGRRFT</sequence>
<reference evidence="2" key="1">
    <citation type="submission" date="2017-07" db="EMBL/GenBank/DDBJ databases">
        <title>Taro Niue Genome Assembly and Annotation.</title>
        <authorList>
            <person name="Atibalentja N."/>
            <person name="Keating K."/>
            <person name="Fields C.J."/>
        </authorList>
    </citation>
    <scope>NUCLEOTIDE SEQUENCE</scope>
    <source>
        <strain evidence="2">Niue_2</strain>
        <tissue evidence="2">Leaf</tissue>
    </source>
</reference>
<dbReference type="OrthoDB" id="506124at2759"/>
<dbReference type="InterPro" id="IPR036610">
    <property type="entry name" value="PEBP-like_sf"/>
</dbReference>
<name>A0A843XAB6_COLES</name>
<dbReference type="Pfam" id="PF01161">
    <property type="entry name" value="PBP"/>
    <property type="match status" value="1"/>
</dbReference>
<comment type="similarity">
    <text evidence="1">Belongs to the phosphatidylethanolamine-binding protein family.</text>
</comment>
<dbReference type="AlphaFoldDB" id="A0A843XAB6"/>
<evidence type="ECO:0000256" key="1">
    <source>
        <dbReference type="ARBA" id="ARBA00007091"/>
    </source>
</evidence>
<dbReference type="SUPFAM" id="SSF49777">
    <property type="entry name" value="PEBP-like"/>
    <property type="match status" value="1"/>
</dbReference>
<dbReference type="PROSITE" id="PS01220">
    <property type="entry name" value="PBP"/>
    <property type="match status" value="1"/>
</dbReference>
<dbReference type="CDD" id="cd00866">
    <property type="entry name" value="PEBP_euk"/>
    <property type="match status" value="1"/>
</dbReference>
<dbReference type="InterPro" id="IPR001858">
    <property type="entry name" value="Phosphatidylethanolamine-bd_CS"/>
</dbReference>
<dbReference type="Proteomes" id="UP000652761">
    <property type="component" value="Unassembled WGS sequence"/>
</dbReference>
<evidence type="ECO:0000313" key="2">
    <source>
        <dbReference type="EMBL" id="MQM16253.1"/>
    </source>
</evidence>
<evidence type="ECO:0000313" key="3">
    <source>
        <dbReference type="Proteomes" id="UP000652761"/>
    </source>
</evidence>